<sequence>MSFFIPVDALEVIVNLYHQYSAREGKDDFLSQKDLREFLQCQAPIFLEACVSGTGQALFRETDKNKDKKLSFEEFTKILAKLAYDTHCISHNLDRCHPGKD</sequence>
<dbReference type="GO" id="GO:0070062">
    <property type="term" value="C:extracellular exosome"/>
    <property type="evidence" value="ECO:0007669"/>
    <property type="project" value="TreeGrafter"/>
</dbReference>
<dbReference type="Proteomes" id="UP000594220">
    <property type="component" value="Unplaced"/>
</dbReference>
<organism evidence="5 6">
    <name type="scientific">Crocodylus porosus</name>
    <name type="common">Saltwater crocodile</name>
    <name type="synonym">Estuarine crocodile</name>
    <dbReference type="NCBI Taxonomy" id="8502"/>
    <lineage>
        <taxon>Eukaryota</taxon>
        <taxon>Metazoa</taxon>
        <taxon>Chordata</taxon>
        <taxon>Craniata</taxon>
        <taxon>Vertebrata</taxon>
        <taxon>Euteleostomi</taxon>
        <taxon>Archelosauria</taxon>
        <taxon>Archosauria</taxon>
        <taxon>Crocodylia</taxon>
        <taxon>Longirostres</taxon>
        <taxon>Crocodylidae</taxon>
        <taxon>Crocodylus</taxon>
    </lineage>
</organism>
<keyword evidence="3" id="KW-0106">Calcium</keyword>
<dbReference type="GO" id="GO:0048306">
    <property type="term" value="F:calcium-dependent protein binding"/>
    <property type="evidence" value="ECO:0007669"/>
    <property type="project" value="TreeGrafter"/>
</dbReference>
<dbReference type="Ensembl" id="ENSCPRT00005022825.1">
    <property type="protein sequence ID" value="ENSCPRP00005019514.1"/>
    <property type="gene ID" value="ENSCPRG00005013614.1"/>
</dbReference>
<dbReference type="PANTHER" id="PTHR11639">
    <property type="entry name" value="S100 CALCIUM-BINDING PROTEIN"/>
    <property type="match status" value="1"/>
</dbReference>
<dbReference type="Gene3D" id="1.10.238.10">
    <property type="entry name" value="EF-hand"/>
    <property type="match status" value="1"/>
</dbReference>
<dbReference type="PROSITE" id="PS50222">
    <property type="entry name" value="EF_HAND_2"/>
    <property type="match status" value="1"/>
</dbReference>
<dbReference type="GO" id="GO:0005737">
    <property type="term" value="C:cytoplasm"/>
    <property type="evidence" value="ECO:0007669"/>
    <property type="project" value="TreeGrafter"/>
</dbReference>
<dbReference type="InterPro" id="IPR018247">
    <property type="entry name" value="EF_Hand_1_Ca_BS"/>
</dbReference>
<dbReference type="Pfam" id="PF00036">
    <property type="entry name" value="EF-hand_1"/>
    <property type="match status" value="1"/>
</dbReference>
<protein>
    <recommendedName>
        <fullName evidence="4">EF-hand domain-containing protein</fullName>
    </recommendedName>
</protein>
<keyword evidence="6" id="KW-1185">Reference proteome</keyword>
<dbReference type="InterPro" id="IPR002048">
    <property type="entry name" value="EF_hand_dom"/>
</dbReference>
<dbReference type="SUPFAM" id="SSF47473">
    <property type="entry name" value="EF-hand"/>
    <property type="match status" value="1"/>
</dbReference>
<evidence type="ECO:0000256" key="3">
    <source>
        <dbReference type="ARBA" id="ARBA00022837"/>
    </source>
</evidence>
<evidence type="ECO:0000313" key="5">
    <source>
        <dbReference type="Ensembl" id="ENSCPRP00005019514.1"/>
    </source>
</evidence>
<evidence type="ECO:0000256" key="1">
    <source>
        <dbReference type="ARBA" id="ARBA00022723"/>
    </source>
</evidence>
<dbReference type="InterPro" id="IPR013787">
    <property type="entry name" value="S100_Ca-bd_sub"/>
</dbReference>
<reference evidence="5" key="2">
    <citation type="submission" date="2025-09" db="UniProtKB">
        <authorList>
            <consortium name="Ensembl"/>
        </authorList>
    </citation>
    <scope>IDENTIFICATION</scope>
</reference>
<keyword evidence="1" id="KW-0479">Metal-binding</keyword>
<evidence type="ECO:0000256" key="2">
    <source>
        <dbReference type="ARBA" id="ARBA00022737"/>
    </source>
</evidence>
<dbReference type="PANTHER" id="PTHR11639:SF77">
    <property type="entry name" value="PROTEIN S100-A12"/>
    <property type="match status" value="1"/>
</dbReference>
<dbReference type="InterPro" id="IPR011992">
    <property type="entry name" value="EF-hand-dom_pair"/>
</dbReference>
<accession>A0A7M4FZN8</accession>
<feature type="domain" description="EF-hand" evidence="4">
    <location>
        <begin position="56"/>
        <end position="85"/>
    </location>
</feature>
<dbReference type="GO" id="GO:0043542">
    <property type="term" value="P:endothelial cell migration"/>
    <property type="evidence" value="ECO:0007669"/>
    <property type="project" value="TreeGrafter"/>
</dbReference>
<dbReference type="OMA" id="YYITELF"/>
<dbReference type="Pfam" id="PF01023">
    <property type="entry name" value="S_100"/>
    <property type="match status" value="1"/>
</dbReference>
<dbReference type="GO" id="GO:0005509">
    <property type="term" value="F:calcium ion binding"/>
    <property type="evidence" value="ECO:0007669"/>
    <property type="project" value="InterPro"/>
</dbReference>
<reference evidence="5" key="1">
    <citation type="submission" date="2025-08" db="UniProtKB">
        <authorList>
            <consortium name="Ensembl"/>
        </authorList>
    </citation>
    <scope>IDENTIFICATION</scope>
</reference>
<name>A0A7M4FZN8_CROPO</name>
<proteinExistence type="predicted"/>
<dbReference type="GeneTree" id="ENSGT00960000189301"/>
<evidence type="ECO:0000259" key="4">
    <source>
        <dbReference type="PROSITE" id="PS50222"/>
    </source>
</evidence>
<keyword evidence="2" id="KW-0677">Repeat</keyword>
<dbReference type="SMART" id="SM01394">
    <property type="entry name" value="S_100"/>
    <property type="match status" value="1"/>
</dbReference>
<evidence type="ECO:0000313" key="6">
    <source>
        <dbReference type="Proteomes" id="UP000594220"/>
    </source>
</evidence>
<dbReference type="AlphaFoldDB" id="A0A7M4FZN8"/>
<dbReference type="PROSITE" id="PS00018">
    <property type="entry name" value="EF_HAND_1"/>
    <property type="match status" value="1"/>
</dbReference>